<evidence type="ECO:0000256" key="7">
    <source>
        <dbReference type="ARBA" id="ARBA00014165"/>
    </source>
</evidence>
<protein>
    <recommendedName>
        <fullName evidence="7 12">Aldose 1-epimerase</fullName>
        <ecNumber evidence="6 12">5.1.3.3</ecNumber>
    </recommendedName>
</protein>
<evidence type="ECO:0000256" key="10">
    <source>
        <dbReference type="ARBA" id="ARBA00023235"/>
    </source>
</evidence>
<proteinExistence type="inferred from homology"/>
<dbReference type="InterPro" id="IPR047215">
    <property type="entry name" value="Galactose_mutarotase-like"/>
</dbReference>
<dbReference type="GO" id="GO:0033499">
    <property type="term" value="P:galactose catabolic process via UDP-galactose, Leloir pathway"/>
    <property type="evidence" value="ECO:0007669"/>
    <property type="project" value="TreeGrafter"/>
</dbReference>
<evidence type="ECO:0000256" key="8">
    <source>
        <dbReference type="ARBA" id="ARBA00022490"/>
    </source>
</evidence>
<dbReference type="PANTHER" id="PTHR10091:SF0">
    <property type="entry name" value="GALACTOSE MUTAROTASE"/>
    <property type="match status" value="1"/>
</dbReference>
<evidence type="ECO:0000256" key="13">
    <source>
        <dbReference type="PIRSR" id="PIRSR005096-1"/>
    </source>
</evidence>
<evidence type="ECO:0000256" key="4">
    <source>
        <dbReference type="ARBA" id="ARBA00006206"/>
    </source>
</evidence>
<gene>
    <name evidence="17" type="ORF">SAMN02745166_02103</name>
</gene>
<dbReference type="CDD" id="cd09019">
    <property type="entry name" value="galactose_mutarotase_like"/>
    <property type="match status" value="1"/>
</dbReference>
<dbReference type="InterPro" id="IPR018052">
    <property type="entry name" value="Ald1_epimerase_CS"/>
</dbReference>
<dbReference type="AlphaFoldDB" id="A0A1T4XXI2"/>
<dbReference type="InterPro" id="IPR015443">
    <property type="entry name" value="Aldose_1-epimerase"/>
</dbReference>
<feature type="binding site" evidence="15">
    <location>
        <begin position="101"/>
        <end position="102"/>
    </location>
    <ligand>
        <name>beta-D-galactose</name>
        <dbReference type="ChEBI" id="CHEBI:27667"/>
    </ligand>
</feature>
<comment type="pathway">
    <text evidence="3 12">Carbohydrate metabolism; hexose metabolism.</text>
</comment>
<dbReference type="Pfam" id="PF01263">
    <property type="entry name" value="Aldose_epim"/>
    <property type="match status" value="1"/>
</dbReference>
<feature type="binding site" evidence="15">
    <location>
        <begin position="199"/>
        <end position="201"/>
    </location>
    <ligand>
        <name>beta-D-galactose</name>
        <dbReference type="ChEBI" id="CHEBI:27667"/>
    </ligand>
</feature>
<evidence type="ECO:0000256" key="5">
    <source>
        <dbReference type="ARBA" id="ARBA00011245"/>
    </source>
</evidence>
<reference evidence="18" key="1">
    <citation type="submission" date="2017-02" db="EMBL/GenBank/DDBJ databases">
        <authorList>
            <person name="Varghese N."/>
            <person name="Submissions S."/>
        </authorList>
    </citation>
    <scope>NUCLEOTIDE SEQUENCE [LARGE SCALE GENOMIC DNA]</scope>
    <source>
        <strain evidence="18">ATCC 700200</strain>
    </source>
</reference>
<dbReference type="InterPro" id="IPR011013">
    <property type="entry name" value="Gal_mutarotase_sf_dom"/>
</dbReference>
<evidence type="ECO:0000256" key="16">
    <source>
        <dbReference type="SAM" id="SignalP"/>
    </source>
</evidence>
<evidence type="ECO:0000256" key="3">
    <source>
        <dbReference type="ARBA" id="ARBA00005028"/>
    </source>
</evidence>
<comment type="subcellular location">
    <subcellularLocation>
        <location evidence="2">Cytoplasm</location>
    </subcellularLocation>
</comment>
<dbReference type="STRING" id="48467.SAMN02745166_02103"/>
<evidence type="ECO:0000256" key="11">
    <source>
        <dbReference type="ARBA" id="ARBA00023277"/>
    </source>
</evidence>
<feature type="binding site" evidence="14">
    <location>
        <position position="271"/>
    </location>
    <ligand>
        <name>beta-D-galactose</name>
        <dbReference type="ChEBI" id="CHEBI:27667"/>
    </ligand>
</feature>
<dbReference type="UniPathway" id="UPA00242"/>
<keyword evidence="18" id="KW-1185">Reference proteome</keyword>
<keyword evidence="16" id="KW-0732">Signal</keyword>
<evidence type="ECO:0000256" key="6">
    <source>
        <dbReference type="ARBA" id="ARBA00013185"/>
    </source>
</evidence>
<feature type="active site" description="Proton acceptor" evidence="13">
    <location>
        <position position="344"/>
    </location>
</feature>
<keyword evidence="11 12" id="KW-0119">Carbohydrate metabolism</keyword>
<dbReference type="GO" id="GO:0005737">
    <property type="term" value="C:cytoplasm"/>
    <property type="evidence" value="ECO:0007669"/>
    <property type="project" value="UniProtKB-SubCell"/>
</dbReference>
<keyword evidence="9" id="KW-0597">Phosphoprotein</keyword>
<dbReference type="InterPro" id="IPR014718">
    <property type="entry name" value="GH-type_carb-bd"/>
</dbReference>
<dbReference type="InterPro" id="IPR008183">
    <property type="entry name" value="Aldose_1/G6P_1-epimerase"/>
</dbReference>
<dbReference type="PROSITE" id="PS00545">
    <property type="entry name" value="ALDOSE_1_EPIMERASE"/>
    <property type="match status" value="1"/>
</dbReference>
<name>A0A1T4XXI2_9BACT</name>
<dbReference type="EMBL" id="FUYE01000006">
    <property type="protein sequence ID" value="SKA94113.1"/>
    <property type="molecule type" value="Genomic_DNA"/>
</dbReference>
<feature type="chain" id="PRO_5012391413" description="Aldose 1-epimerase" evidence="16">
    <location>
        <begin position="23"/>
        <end position="379"/>
    </location>
</feature>
<feature type="active site" description="Proton donor" evidence="13">
    <location>
        <position position="199"/>
    </location>
</feature>
<evidence type="ECO:0000256" key="12">
    <source>
        <dbReference type="PIRNR" id="PIRNR005096"/>
    </source>
</evidence>
<dbReference type="SUPFAM" id="SSF74650">
    <property type="entry name" value="Galactose mutarotase-like"/>
    <property type="match status" value="1"/>
</dbReference>
<dbReference type="RefSeq" id="WP_078813323.1">
    <property type="nucleotide sequence ID" value="NZ_FUYE01000006.1"/>
</dbReference>
<dbReference type="PANTHER" id="PTHR10091">
    <property type="entry name" value="ALDOSE-1-EPIMERASE"/>
    <property type="match status" value="1"/>
</dbReference>
<comment type="catalytic activity">
    <reaction evidence="1 12">
        <text>alpha-D-glucose = beta-D-glucose</text>
        <dbReference type="Rhea" id="RHEA:10264"/>
        <dbReference type="ChEBI" id="CHEBI:15903"/>
        <dbReference type="ChEBI" id="CHEBI:17925"/>
        <dbReference type="EC" id="5.1.3.3"/>
    </reaction>
</comment>
<evidence type="ECO:0000256" key="14">
    <source>
        <dbReference type="PIRSR" id="PIRSR005096-2"/>
    </source>
</evidence>
<dbReference type="NCBIfam" id="NF008277">
    <property type="entry name" value="PRK11055.1"/>
    <property type="match status" value="1"/>
</dbReference>
<evidence type="ECO:0000256" key="1">
    <source>
        <dbReference type="ARBA" id="ARBA00001614"/>
    </source>
</evidence>
<evidence type="ECO:0000256" key="2">
    <source>
        <dbReference type="ARBA" id="ARBA00004496"/>
    </source>
</evidence>
<dbReference type="Gene3D" id="2.70.98.10">
    <property type="match status" value="1"/>
</dbReference>
<sequence length="379" mass="40855">MLRCAFIAAALVFMSSLLPAVASVTSEVWGKTAAGQDVHLITLTNASGMVVRLISYGGIIVSIQVPDREGQVADVVLGFDTLEPYLGKHPHFGCITGRYANRIGGASFMLDGVMHEVTANSGKNHIHGGKNSFDYQVWKPELKADQNAVALTYTSADGEEGFPGKLDCTVTYSLSDDNTLKIEYHAVTDKTTVVNLTNHSYFNLAGEGSGDVLGHEMMIPADQYTATDDALIATGESPAVANTPMDFTTPHLIGERIDAPFKALQQGKGYDHNYVLRGYTPPASDSAEAAPLLLAARAKDPKSGRVMTVHTTDPGVQFYTGNHLKGVRGKGGHVYETRHGFCLETQKFPDSPNKPQFPSATLRPGETYQHITTFKFSAE</sequence>
<dbReference type="PIRSF" id="PIRSF005096">
    <property type="entry name" value="GALM"/>
    <property type="match status" value="1"/>
</dbReference>
<evidence type="ECO:0000256" key="15">
    <source>
        <dbReference type="PIRSR" id="PIRSR005096-3"/>
    </source>
</evidence>
<keyword evidence="8" id="KW-0963">Cytoplasm</keyword>
<comment type="similarity">
    <text evidence="4 12">Belongs to the aldose epimerase family.</text>
</comment>
<evidence type="ECO:0000313" key="18">
    <source>
        <dbReference type="Proteomes" id="UP000190774"/>
    </source>
</evidence>
<feature type="signal peptide" evidence="16">
    <location>
        <begin position="1"/>
        <end position="22"/>
    </location>
</feature>
<dbReference type="FunFam" id="2.70.98.10:FF:000003">
    <property type="entry name" value="Aldose 1-epimerase"/>
    <property type="match status" value="1"/>
</dbReference>
<accession>A0A1T4XXI2</accession>
<dbReference type="GO" id="GO:0004034">
    <property type="term" value="F:aldose 1-epimerase activity"/>
    <property type="evidence" value="ECO:0007669"/>
    <property type="project" value="UniProtKB-EC"/>
</dbReference>
<dbReference type="GO" id="GO:0030246">
    <property type="term" value="F:carbohydrate binding"/>
    <property type="evidence" value="ECO:0007669"/>
    <property type="project" value="InterPro"/>
</dbReference>
<comment type="subunit">
    <text evidence="5">Monomer.</text>
</comment>
<evidence type="ECO:0000313" key="17">
    <source>
        <dbReference type="EMBL" id="SKA94113.1"/>
    </source>
</evidence>
<dbReference type="Proteomes" id="UP000190774">
    <property type="component" value="Unassembled WGS sequence"/>
</dbReference>
<evidence type="ECO:0000256" key="9">
    <source>
        <dbReference type="ARBA" id="ARBA00022553"/>
    </source>
</evidence>
<dbReference type="EC" id="5.1.3.3" evidence="6 12"/>
<organism evidence="17 18">
    <name type="scientific">Prosthecobacter debontii</name>
    <dbReference type="NCBI Taxonomy" id="48467"/>
    <lineage>
        <taxon>Bacteria</taxon>
        <taxon>Pseudomonadati</taxon>
        <taxon>Verrucomicrobiota</taxon>
        <taxon>Verrucomicrobiia</taxon>
        <taxon>Verrucomicrobiales</taxon>
        <taxon>Verrucomicrobiaceae</taxon>
        <taxon>Prosthecobacter</taxon>
    </lineage>
</organism>
<dbReference type="GO" id="GO:0006006">
    <property type="term" value="P:glucose metabolic process"/>
    <property type="evidence" value="ECO:0007669"/>
    <property type="project" value="TreeGrafter"/>
</dbReference>
<keyword evidence="10 12" id="KW-0413">Isomerase</keyword>